<dbReference type="InterPro" id="IPR041712">
    <property type="entry name" value="DHPS-like_MBL-fold"/>
</dbReference>
<dbReference type="Pfam" id="PF00753">
    <property type="entry name" value="Lactamase_B"/>
    <property type="match status" value="1"/>
</dbReference>
<dbReference type="AlphaFoldDB" id="A0A9D2JWE8"/>
<dbReference type="SUPFAM" id="SSF56281">
    <property type="entry name" value="Metallo-hydrolase/oxidoreductase"/>
    <property type="match status" value="1"/>
</dbReference>
<dbReference type="PANTHER" id="PTHR13754:SF13">
    <property type="entry name" value="METALLO-BETA-LACTAMASE SUPERFAMILY PROTEIN (AFU_ORTHOLOGUE AFUA_3G07630)"/>
    <property type="match status" value="1"/>
</dbReference>
<dbReference type="Gene3D" id="3.60.15.10">
    <property type="entry name" value="Ribonuclease Z/Hydroxyacylglutathione hydrolase-like"/>
    <property type="match status" value="1"/>
</dbReference>
<name>A0A9D2JWE8_9BACT</name>
<reference evidence="2" key="1">
    <citation type="journal article" date="2021" name="PeerJ">
        <title>Extensive microbial diversity within the chicken gut microbiome revealed by metagenomics and culture.</title>
        <authorList>
            <person name="Gilroy R."/>
            <person name="Ravi A."/>
            <person name="Getino M."/>
            <person name="Pursley I."/>
            <person name="Horton D.L."/>
            <person name="Alikhan N.F."/>
            <person name="Baker D."/>
            <person name="Gharbi K."/>
            <person name="Hall N."/>
            <person name="Watson M."/>
            <person name="Adriaenssens E.M."/>
            <person name="Foster-Nyarko E."/>
            <person name="Jarju S."/>
            <person name="Secka A."/>
            <person name="Antonio M."/>
            <person name="Oren A."/>
            <person name="Chaudhuri R.R."/>
            <person name="La Ragione R."/>
            <person name="Hildebrand F."/>
            <person name="Pallen M.J."/>
        </authorList>
    </citation>
    <scope>NUCLEOTIDE SEQUENCE</scope>
    <source>
        <strain evidence="2">ChiHecec3B27-8219</strain>
    </source>
</reference>
<dbReference type="InterPro" id="IPR001279">
    <property type="entry name" value="Metallo-B-lactamas"/>
</dbReference>
<dbReference type="PANTHER" id="PTHR13754">
    <property type="entry name" value="METALLO-BETA-LACTAMASE SUPERFAMILY PROTEIN"/>
    <property type="match status" value="1"/>
</dbReference>
<reference evidence="2" key="2">
    <citation type="submission" date="2021-04" db="EMBL/GenBank/DDBJ databases">
        <authorList>
            <person name="Gilroy R."/>
        </authorList>
    </citation>
    <scope>NUCLEOTIDE SEQUENCE</scope>
    <source>
        <strain evidence="2">ChiHecec3B27-8219</strain>
    </source>
</reference>
<accession>A0A9D2JWE8</accession>
<sequence>MKVTSLVENTSRRGLPVEHGLSLHIQLDNGRQVLFDMGQRRLFADNAERLGIRLADVDAAIVSHGHYDHGGGLRAFLELNDKAKVYVHRHAFEPHYSLRESGLRYIGIDHDLATHERVVLCGDETQIGEDMVLFAGVDGQCLMPIGNRLLFGPRQDVNDDFRHEQSLIIKEKEKTVLFAGCAHSGIVNIIRKGIRVAGRPFTHVFAGMHLVKNGLSEEGEAAFIHSLAQELTAQAHCHYFTMHCTGTTQYGLLSKEMSETISYMACGDRVKI</sequence>
<comment type="caution">
    <text evidence="2">The sequence shown here is derived from an EMBL/GenBank/DDBJ whole genome shotgun (WGS) entry which is preliminary data.</text>
</comment>
<evidence type="ECO:0000259" key="1">
    <source>
        <dbReference type="Pfam" id="PF00753"/>
    </source>
</evidence>
<organism evidence="2 3">
    <name type="scientific">Candidatus Prevotella avicola</name>
    <dbReference type="NCBI Taxonomy" id="2838738"/>
    <lineage>
        <taxon>Bacteria</taxon>
        <taxon>Pseudomonadati</taxon>
        <taxon>Bacteroidota</taxon>
        <taxon>Bacteroidia</taxon>
        <taxon>Bacteroidales</taxon>
        <taxon>Prevotellaceae</taxon>
        <taxon>Prevotella</taxon>
    </lineage>
</organism>
<dbReference type="CDD" id="cd07713">
    <property type="entry name" value="DHPS-like_MBL-fold"/>
    <property type="match status" value="1"/>
</dbReference>
<evidence type="ECO:0000313" key="2">
    <source>
        <dbReference type="EMBL" id="HIZ69067.1"/>
    </source>
</evidence>
<dbReference type="InterPro" id="IPR052926">
    <property type="entry name" value="Metallo-beta-lactamase_dom"/>
</dbReference>
<dbReference type="InterPro" id="IPR036866">
    <property type="entry name" value="RibonucZ/Hydroxyglut_hydro"/>
</dbReference>
<gene>
    <name evidence="2" type="ORF">H9966_04155</name>
</gene>
<feature type="domain" description="Metallo-beta-lactamase" evidence="1">
    <location>
        <begin position="25"/>
        <end position="183"/>
    </location>
</feature>
<dbReference type="Proteomes" id="UP000824055">
    <property type="component" value="Unassembled WGS sequence"/>
</dbReference>
<dbReference type="GO" id="GO:0016740">
    <property type="term" value="F:transferase activity"/>
    <property type="evidence" value="ECO:0007669"/>
    <property type="project" value="TreeGrafter"/>
</dbReference>
<protein>
    <submittedName>
        <fullName evidence="2">MBL fold metallo-hydrolase</fullName>
    </submittedName>
</protein>
<proteinExistence type="predicted"/>
<dbReference type="EMBL" id="DXBE01000031">
    <property type="protein sequence ID" value="HIZ69067.1"/>
    <property type="molecule type" value="Genomic_DNA"/>
</dbReference>
<evidence type="ECO:0000313" key="3">
    <source>
        <dbReference type="Proteomes" id="UP000824055"/>
    </source>
</evidence>